<evidence type="ECO:0000256" key="1">
    <source>
        <dbReference type="ARBA" id="ARBA00011046"/>
    </source>
</evidence>
<keyword evidence="8" id="KW-1185">Reference proteome</keyword>
<dbReference type="InterPro" id="IPR014071">
    <property type="entry name" value="Cu_transp_CopY/TcrY"/>
</dbReference>
<name>A0A143YEW9_9LACT</name>
<evidence type="ECO:0000313" key="5">
    <source>
        <dbReference type="EMBL" id="CZQ87502.1"/>
    </source>
</evidence>
<dbReference type="EMBL" id="FJNB01000003">
    <property type="protein sequence ID" value="CZQ87502.1"/>
    <property type="molecule type" value="Genomic_DNA"/>
</dbReference>
<dbReference type="Pfam" id="PF03965">
    <property type="entry name" value="Penicillinase_R"/>
    <property type="match status" value="1"/>
</dbReference>
<dbReference type="InterPro" id="IPR005650">
    <property type="entry name" value="BlaI_family"/>
</dbReference>
<dbReference type="AlphaFoldDB" id="A0A143YEW9"/>
<keyword evidence="4" id="KW-0804">Transcription</keyword>
<dbReference type="OrthoDB" id="1849040at2"/>
<dbReference type="GO" id="GO:0045892">
    <property type="term" value="P:negative regulation of DNA-templated transcription"/>
    <property type="evidence" value="ECO:0007669"/>
    <property type="project" value="InterPro"/>
</dbReference>
<dbReference type="SUPFAM" id="SSF46785">
    <property type="entry name" value="Winged helix' DNA-binding domain"/>
    <property type="match status" value="1"/>
</dbReference>
<evidence type="ECO:0000256" key="2">
    <source>
        <dbReference type="ARBA" id="ARBA00023015"/>
    </source>
</evidence>
<evidence type="ECO:0000256" key="4">
    <source>
        <dbReference type="ARBA" id="ARBA00023163"/>
    </source>
</evidence>
<organism evidence="5 7">
    <name type="scientific">Trichococcus ilyis</name>
    <dbReference type="NCBI Taxonomy" id="640938"/>
    <lineage>
        <taxon>Bacteria</taxon>
        <taxon>Bacillati</taxon>
        <taxon>Bacillota</taxon>
        <taxon>Bacilli</taxon>
        <taxon>Lactobacillales</taxon>
        <taxon>Carnobacteriaceae</taxon>
        <taxon>Trichococcus</taxon>
    </lineage>
</organism>
<evidence type="ECO:0000256" key="3">
    <source>
        <dbReference type="ARBA" id="ARBA00023125"/>
    </source>
</evidence>
<dbReference type="GO" id="GO:0003677">
    <property type="term" value="F:DNA binding"/>
    <property type="evidence" value="ECO:0007669"/>
    <property type="project" value="UniProtKB-KW"/>
</dbReference>
<evidence type="ECO:0000313" key="7">
    <source>
        <dbReference type="Proteomes" id="UP000076878"/>
    </source>
</evidence>
<dbReference type="PIRSF" id="PIRSF019455">
    <property type="entry name" value="CopR_AtkY"/>
    <property type="match status" value="1"/>
</dbReference>
<evidence type="ECO:0000313" key="8">
    <source>
        <dbReference type="Proteomes" id="UP000199280"/>
    </source>
</evidence>
<dbReference type="EMBL" id="FNYT01000002">
    <property type="protein sequence ID" value="SEI65148.1"/>
    <property type="molecule type" value="Genomic_DNA"/>
</dbReference>
<sequence length="158" mass="17377">MAEQAQKKITDAEWEVMRVVWTNGKATSREIVAVLQEKMDWKQATVKTLIGRLVDKGMLATEPIGNKFIYSATVSEQESVGGATEDLLAHVCTKKVGRTIAELIERATLSHADVALLEKVIAQKKMTAVAEVKCMCTPGQCNCKQTGCIHEEESPDEK</sequence>
<dbReference type="Proteomes" id="UP000199280">
    <property type="component" value="Unassembled WGS sequence"/>
</dbReference>
<dbReference type="Proteomes" id="UP000076878">
    <property type="component" value="Unassembled WGS sequence"/>
</dbReference>
<dbReference type="Gene3D" id="1.10.10.10">
    <property type="entry name" value="Winged helix-like DNA-binding domain superfamily/Winged helix DNA-binding domain"/>
    <property type="match status" value="1"/>
</dbReference>
<proteinExistence type="inferred from homology"/>
<comment type="similarity">
    <text evidence="1">Belongs to the BlaI transcriptional regulatory family.</text>
</comment>
<reference evidence="5 7" key="1">
    <citation type="submission" date="2016-02" db="EMBL/GenBank/DDBJ databases">
        <authorList>
            <person name="Wen L."/>
            <person name="He K."/>
            <person name="Yang H."/>
        </authorList>
    </citation>
    <scope>NUCLEOTIDE SEQUENCE [LARGE SCALE GENOMIC DNA]</scope>
    <source>
        <strain evidence="5">Trichococcus_R210</strain>
    </source>
</reference>
<accession>A0A143YEW9</accession>
<dbReference type="InterPro" id="IPR036390">
    <property type="entry name" value="WH_DNA-bd_sf"/>
</dbReference>
<reference evidence="6 8" key="2">
    <citation type="submission" date="2016-10" db="EMBL/GenBank/DDBJ databases">
        <authorList>
            <person name="Varghese N."/>
            <person name="Submissions S."/>
        </authorList>
    </citation>
    <scope>NUCLEOTIDE SEQUENCE [LARGE SCALE GENOMIC DNA]</scope>
    <source>
        <strain evidence="6 8">DSM 22150</strain>
    </source>
</reference>
<dbReference type="NCBIfam" id="TIGR02698">
    <property type="entry name" value="CopY_TcrY"/>
    <property type="match status" value="1"/>
</dbReference>
<evidence type="ECO:0000313" key="6">
    <source>
        <dbReference type="EMBL" id="SEI65148.1"/>
    </source>
</evidence>
<gene>
    <name evidence="6" type="ORF">SAMN05216375_10289</name>
    <name evidence="5" type="ORF">TR210_613</name>
</gene>
<protein>
    <submittedName>
        <fullName evidence="6">Copper transport repressor, CopY/TcrY family</fullName>
    </submittedName>
    <submittedName>
        <fullName evidence="5">Penicillinase repressor</fullName>
    </submittedName>
</protein>
<dbReference type="InterPro" id="IPR036388">
    <property type="entry name" value="WH-like_DNA-bd_sf"/>
</dbReference>
<dbReference type="RefSeq" id="WP_068621447.1">
    <property type="nucleotide sequence ID" value="NZ_FJNB01000003.1"/>
</dbReference>
<keyword evidence="3" id="KW-0238">DNA-binding</keyword>
<keyword evidence="2" id="KW-0805">Transcription regulation</keyword>
<dbReference type="STRING" id="640938.TR210_613"/>